<keyword evidence="1" id="KW-0732">Signal</keyword>
<gene>
    <name evidence="2" type="ORF">BESB_023750</name>
</gene>
<organism evidence="2 3">
    <name type="scientific">Besnoitia besnoiti</name>
    <name type="common">Apicomplexan protozoan</name>
    <dbReference type="NCBI Taxonomy" id="94643"/>
    <lineage>
        <taxon>Eukaryota</taxon>
        <taxon>Sar</taxon>
        <taxon>Alveolata</taxon>
        <taxon>Apicomplexa</taxon>
        <taxon>Conoidasida</taxon>
        <taxon>Coccidia</taxon>
        <taxon>Eucoccidiorida</taxon>
        <taxon>Eimeriorina</taxon>
        <taxon>Sarcocystidae</taxon>
        <taxon>Besnoitia</taxon>
    </lineage>
</organism>
<protein>
    <submittedName>
        <fullName evidence="2">Oocyst wall protein OWP2</fullName>
    </submittedName>
</protein>
<reference evidence="2 3" key="1">
    <citation type="submission" date="2017-09" db="EMBL/GenBank/DDBJ databases">
        <title>Genome sequencing of Besnoitia besnoiti strain Bb-Ger1.</title>
        <authorList>
            <person name="Schares G."/>
            <person name="Venepally P."/>
            <person name="Lorenzi H.A."/>
        </authorList>
    </citation>
    <scope>NUCLEOTIDE SEQUENCE [LARGE SCALE GENOMIC DNA]</scope>
    <source>
        <strain evidence="2 3">Bb-Ger1</strain>
    </source>
</reference>
<dbReference type="RefSeq" id="XP_029215892.1">
    <property type="nucleotide sequence ID" value="XM_029361077.1"/>
</dbReference>
<proteinExistence type="predicted"/>
<evidence type="ECO:0000256" key="1">
    <source>
        <dbReference type="SAM" id="SignalP"/>
    </source>
</evidence>
<evidence type="ECO:0000313" key="2">
    <source>
        <dbReference type="EMBL" id="PFH31883.1"/>
    </source>
</evidence>
<dbReference type="AlphaFoldDB" id="A0A2A9M874"/>
<feature type="signal peptide" evidence="1">
    <location>
        <begin position="1"/>
        <end position="29"/>
    </location>
</feature>
<feature type="chain" id="PRO_5012021393" evidence="1">
    <location>
        <begin position="30"/>
        <end position="464"/>
    </location>
</feature>
<dbReference type="OrthoDB" id="329111at2759"/>
<name>A0A2A9M874_BESBE</name>
<dbReference type="GeneID" id="40307435"/>
<dbReference type="EMBL" id="NWUJ01000013">
    <property type="protein sequence ID" value="PFH31883.1"/>
    <property type="molecule type" value="Genomic_DNA"/>
</dbReference>
<accession>A0A2A9M874</accession>
<keyword evidence="3" id="KW-1185">Reference proteome</keyword>
<dbReference type="Proteomes" id="UP000224006">
    <property type="component" value="Chromosome XII"/>
</dbReference>
<dbReference type="VEuPathDB" id="ToxoDB:BESB_023750"/>
<comment type="caution">
    <text evidence="2">The sequence shown here is derived from an EMBL/GenBank/DDBJ whole genome shotgun (WGS) entry which is preliminary data.</text>
</comment>
<dbReference type="KEGG" id="bbes:BESB_023750"/>
<evidence type="ECO:0000313" key="3">
    <source>
        <dbReference type="Proteomes" id="UP000224006"/>
    </source>
</evidence>
<sequence length="464" mass="51266">MPVIYARVICACLIIMVTASLMPVTPVLASTTDGLKKGKAPGGYRPEPPTTRANCKCPHGFERVDQSCVKREFVGKPEPFCPSGTLAHGKCRTRVAESFRCPEGYESMCDFKSSSNAKCCRLTETREVDYRCPEGTSETTEGDCKRLTRFPPSYECPLGYRYEDGYCVRTEPGYVAPVCGEHSQLTPENTCLKTAPGEIVYECPEGFQCVSSTKKSGFCKTCQKKEMASVSCECEAGAIEDDGLCYQLEVYKECFDKAQKKKSTSAYSGENEEQVVGDGKKDKKCEAKKPECTCKAGFHLECKGKQCQCVREEFTAVVRRCLGFDDGSGNCVRQIETAPIYQCGEGQECESIDKKNECKCVFKSRKHSTVDCGEGVLIGNDCFSVGHTPQTQHCPDGFDIVCRASECQCERNLFTHRTMTCTKHSAAKLDECATFSDPEFACKEGQLVDQKCVRLSYTVELCDA</sequence>